<dbReference type="Proteomes" id="UP000509241">
    <property type="component" value="Chromosome"/>
</dbReference>
<dbReference type="Gene3D" id="1.10.10.10">
    <property type="entry name" value="Winged helix-like DNA-binding domain superfamily/Winged helix DNA-binding domain"/>
    <property type="match status" value="1"/>
</dbReference>
<organism evidence="1 2">
    <name type="scientific">Natrinema halophilum</name>
    <dbReference type="NCBI Taxonomy" id="1699371"/>
    <lineage>
        <taxon>Archaea</taxon>
        <taxon>Methanobacteriati</taxon>
        <taxon>Methanobacteriota</taxon>
        <taxon>Stenosarchaea group</taxon>
        <taxon>Halobacteria</taxon>
        <taxon>Halobacteriales</taxon>
        <taxon>Natrialbaceae</taxon>
        <taxon>Natrinema</taxon>
    </lineage>
</organism>
<accession>A0A7D5KJR0</accession>
<dbReference type="InterPro" id="IPR036388">
    <property type="entry name" value="WH-like_DNA-bd_sf"/>
</dbReference>
<proteinExistence type="predicted"/>
<protein>
    <submittedName>
        <fullName evidence="1">Uncharacterized protein</fullName>
    </submittedName>
</protein>
<dbReference type="EMBL" id="CP058601">
    <property type="protein sequence ID" value="QLG49659.1"/>
    <property type="molecule type" value="Genomic_DNA"/>
</dbReference>
<keyword evidence="2" id="KW-1185">Reference proteome</keyword>
<dbReference type="KEGG" id="haly:HYG82_12695"/>
<sequence length="99" mass="11674">MLNSNQSLVTLSGEDLNELDRRILEYMHDGRVSPTLIRRFLEQDAADENTDVSEDNVVSRQYINQRMKRLAEHEHIENLLDTGVYELREDPREESKQDE</sequence>
<evidence type="ECO:0000313" key="1">
    <source>
        <dbReference type="EMBL" id="QLG49659.1"/>
    </source>
</evidence>
<reference evidence="1 2" key="1">
    <citation type="submission" date="2020-07" db="EMBL/GenBank/DDBJ databases">
        <authorList>
            <person name="Cui H."/>
        </authorList>
    </citation>
    <scope>NUCLEOTIDE SEQUENCE [LARGE SCALE GENOMIC DNA]</scope>
    <source>
        <strain evidence="1 2">YPL8</strain>
    </source>
</reference>
<dbReference type="AlphaFoldDB" id="A0A7D5KJR0"/>
<name>A0A7D5KJR0_9EURY</name>
<gene>
    <name evidence="1" type="ORF">HYG82_12695</name>
</gene>
<dbReference type="OrthoDB" id="275628at2157"/>
<evidence type="ECO:0000313" key="2">
    <source>
        <dbReference type="Proteomes" id="UP000509241"/>
    </source>
</evidence>